<dbReference type="GO" id="GO:0000502">
    <property type="term" value="C:proteasome complex"/>
    <property type="evidence" value="ECO:0007669"/>
    <property type="project" value="UniProtKB-KW"/>
</dbReference>
<dbReference type="PIRSF" id="PIRSF028754">
    <property type="entry name" value="UCP028754"/>
    <property type="match status" value="1"/>
</dbReference>
<protein>
    <submittedName>
        <fullName evidence="1">PFIG00823557: AC2 (Proteasome assembly chaperone) family</fullName>
    </submittedName>
</protein>
<dbReference type="Gene3D" id="3.40.50.10900">
    <property type="entry name" value="PAC-like subunit"/>
    <property type="match status" value="1"/>
</dbReference>
<dbReference type="SUPFAM" id="SSF159659">
    <property type="entry name" value="Cgl1923-like"/>
    <property type="match status" value="1"/>
</dbReference>
<dbReference type="InterPro" id="IPR019151">
    <property type="entry name" value="Proteasome_assmbl_chaperone_2"/>
</dbReference>
<proteinExistence type="predicted"/>
<dbReference type="InterPro" id="IPR038389">
    <property type="entry name" value="PSMG2_sf"/>
</dbReference>
<dbReference type="InterPro" id="IPR008492">
    <property type="entry name" value="Rv2714-like"/>
</dbReference>
<dbReference type="AlphaFoldDB" id="A0A6J4RX15"/>
<keyword evidence="1" id="KW-0647">Proteasome</keyword>
<dbReference type="Pfam" id="PF09754">
    <property type="entry name" value="PAC2"/>
    <property type="match status" value="1"/>
</dbReference>
<gene>
    <name evidence="1" type="ORF">AVDCRST_MAG05-1486</name>
</gene>
<name>A0A6J4RX15_9ACTN</name>
<sequence>MANKYVKLDWMPELEWPVLIAGFTGWNDAAEASSLAVGTLKESWGAQRFGHFDAEEFFDFQATRPQITLTDGVTRTIEWPENTLSATAPAVEALRGRGAVLLSGPEPNFRWRSFCDAVAETAKDLGAEMVVTMGALLADVPHSRPVSVSANSQDPVLVENLKLSVSRYEGPTGITGVLHRVCAESGLPSVSFWASVPHYLPAVPSAPAALALLQNLSVLLRIDVDTSELEETATSYQEQVGVAVAQDSDLSSYVQMLEERYDSQVEGGERNLPTGDDLAQELEGFLRERNDEE</sequence>
<accession>A0A6J4RX15</accession>
<dbReference type="EMBL" id="CADCVM010000166">
    <property type="protein sequence ID" value="CAA9484308.1"/>
    <property type="molecule type" value="Genomic_DNA"/>
</dbReference>
<organism evidence="1">
    <name type="scientific">uncultured Rubrobacteraceae bacterium</name>
    <dbReference type="NCBI Taxonomy" id="349277"/>
    <lineage>
        <taxon>Bacteria</taxon>
        <taxon>Bacillati</taxon>
        <taxon>Actinomycetota</taxon>
        <taxon>Rubrobacteria</taxon>
        <taxon>Rubrobacterales</taxon>
        <taxon>Rubrobacteraceae</taxon>
        <taxon>environmental samples</taxon>
    </lineage>
</organism>
<evidence type="ECO:0000313" key="1">
    <source>
        <dbReference type="EMBL" id="CAA9484308.1"/>
    </source>
</evidence>
<reference evidence="1" key="1">
    <citation type="submission" date="2020-02" db="EMBL/GenBank/DDBJ databases">
        <authorList>
            <person name="Meier V. D."/>
        </authorList>
    </citation>
    <scope>NUCLEOTIDE SEQUENCE</scope>
    <source>
        <strain evidence="1">AVDCRST_MAG05</strain>
    </source>
</reference>